<evidence type="ECO:0000313" key="2">
    <source>
        <dbReference type="Proteomes" id="UP001470230"/>
    </source>
</evidence>
<dbReference type="EMBL" id="JAPFFF010000005">
    <property type="protein sequence ID" value="KAK8888790.1"/>
    <property type="molecule type" value="Genomic_DNA"/>
</dbReference>
<sequence length="167" mass="18786">MYYDKDFTFIVDDKEYKTSRFVADILSPTIRNLHHTDGSIDSFTISTTDKNSDHDFTEILSLVTFESVEVSADSADYARSLLFLLGNDDEVTNLHQKITGEVTVSNVLDVMRDLQARFCNQAGLLGSVLRSEIEFISGHFYEIDIGELKKFGNDIISEVLKSSLLAD</sequence>
<name>A0ABR2KCD2_9EUKA</name>
<accession>A0ABR2KCD2</accession>
<keyword evidence="2" id="KW-1185">Reference proteome</keyword>
<dbReference type="Proteomes" id="UP001470230">
    <property type="component" value="Unassembled WGS sequence"/>
</dbReference>
<gene>
    <name evidence="1" type="ORF">M9Y10_033529</name>
</gene>
<proteinExistence type="predicted"/>
<evidence type="ECO:0000313" key="1">
    <source>
        <dbReference type="EMBL" id="KAK8888790.1"/>
    </source>
</evidence>
<reference evidence="1 2" key="1">
    <citation type="submission" date="2024-04" db="EMBL/GenBank/DDBJ databases">
        <title>Tritrichomonas musculus Genome.</title>
        <authorList>
            <person name="Alves-Ferreira E."/>
            <person name="Grigg M."/>
            <person name="Lorenzi H."/>
            <person name="Galac M."/>
        </authorList>
    </citation>
    <scope>NUCLEOTIDE SEQUENCE [LARGE SCALE GENOMIC DNA]</scope>
    <source>
        <strain evidence="1 2">EAF2021</strain>
    </source>
</reference>
<comment type="caution">
    <text evidence="1">The sequence shown here is derived from an EMBL/GenBank/DDBJ whole genome shotgun (WGS) entry which is preliminary data.</text>
</comment>
<organism evidence="1 2">
    <name type="scientific">Tritrichomonas musculus</name>
    <dbReference type="NCBI Taxonomy" id="1915356"/>
    <lineage>
        <taxon>Eukaryota</taxon>
        <taxon>Metamonada</taxon>
        <taxon>Parabasalia</taxon>
        <taxon>Tritrichomonadida</taxon>
        <taxon>Tritrichomonadidae</taxon>
        <taxon>Tritrichomonas</taxon>
    </lineage>
</organism>
<protein>
    <submittedName>
        <fullName evidence="1">Uncharacterized protein</fullName>
    </submittedName>
</protein>